<proteinExistence type="predicted"/>
<reference evidence="1 2" key="1">
    <citation type="submission" date="2015-01" db="EMBL/GenBank/DDBJ databases">
        <title>Genome Sequencing of Rickettsiales.</title>
        <authorList>
            <person name="Daugherty S.C."/>
            <person name="Su Q."/>
            <person name="Abolude K."/>
            <person name="Beier-Sexton M."/>
            <person name="Carlyon J.A."/>
            <person name="Carter R."/>
            <person name="Day N.P."/>
            <person name="Dumler S.J."/>
            <person name="Dyachenko V."/>
            <person name="Godinez A."/>
            <person name="Kurtti T.J."/>
            <person name="Lichay M."/>
            <person name="Mullins K.E."/>
            <person name="Ott S."/>
            <person name="Pappas-Brown V."/>
            <person name="Paris D.H."/>
            <person name="Patel P."/>
            <person name="Richards A.L."/>
            <person name="Sadzewicz L."/>
            <person name="Sears K."/>
            <person name="Seidman D."/>
            <person name="Sengamalay N."/>
            <person name="Stenos J."/>
            <person name="Tallon L.J."/>
            <person name="Vincent G."/>
            <person name="Fraser C.M."/>
            <person name="Munderloh U."/>
            <person name="Dunning-Hotopp J.C."/>
        </authorList>
    </citation>
    <scope>NUCLEOTIDE SEQUENCE [LARGE SCALE GENOMIC DNA]</scope>
    <source>
        <strain evidence="1 2">CRT53-1</strain>
    </source>
</reference>
<name>A0A0F3Q0T3_ANAPH</name>
<comment type="caution">
    <text evidence="1">The sequence shown here is derived from an EMBL/GenBank/DDBJ whole genome shotgun (WGS) entry which is preliminary data.</text>
</comment>
<protein>
    <submittedName>
        <fullName evidence="1">Uncharacterized protein</fullName>
    </submittedName>
</protein>
<evidence type="ECO:0000313" key="1">
    <source>
        <dbReference type="EMBL" id="KJV85761.1"/>
    </source>
</evidence>
<dbReference type="AlphaFoldDB" id="A0A0F3Q0T3"/>
<gene>
    <name evidence="1" type="ORF">APHCRT_0928</name>
</gene>
<dbReference type="PATRIC" id="fig|1359157.3.peg.704"/>
<dbReference type="Proteomes" id="UP000033722">
    <property type="component" value="Unassembled WGS sequence"/>
</dbReference>
<accession>A0A0F3Q0T3</accession>
<evidence type="ECO:0000313" key="2">
    <source>
        <dbReference type="Proteomes" id="UP000033722"/>
    </source>
</evidence>
<dbReference type="EMBL" id="LAOD01000021">
    <property type="protein sequence ID" value="KJV85761.1"/>
    <property type="molecule type" value="Genomic_DNA"/>
</dbReference>
<organism evidence="1 2">
    <name type="scientific">Anaplasma phagocytophilum str. CRT53-1</name>
    <dbReference type="NCBI Taxonomy" id="1359157"/>
    <lineage>
        <taxon>Bacteria</taxon>
        <taxon>Pseudomonadati</taxon>
        <taxon>Pseudomonadota</taxon>
        <taxon>Alphaproteobacteria</taxon>
        <taxon>Rickettsiales</taxon>
        <taxon>Anaplasmataceae</taxon>
        <taxon>Anaplasma</taxon>
        <taxon>phagocytophilum group</taxon>
    </lineage>
</organism>
<sequence length="42" mass="4593">MEAQCSGFDAAKDSTLSFSKFVEGVKIGALLSYWERCSSVLM</sequence>